<evidence type="ECO:0000256" key="2">
    <source>
        <dbReference type="ARBA" id="ARBA00022692"/>
    </source>
</evidence>
<dbReference type="PANTHER" id="PTHR33048:SF42">
    <property type="entry name" value="INTEGRAL MEMBRANE PROTEIN"/>
    <property type="match status" value="1"/>
</dbReference>
<dbReference type="AlphaFoldDB" id="A0AAN7CKP3"/>
<feature type="transmembrane region" description="Helical" evidence="7">
    <location>
        <begin position="63"/>
        <end position="88"/>
    </location>
</feature>
<feature type="transmembrane region" description="Helical" evidence="7">
    <location>
        <begin position="189"/>
        <end position="209"/>
    </location>
</feature>
<keyword evidence="4 7" id="KW-0472">Membrane</keyword>
<evidence type="ECO:0000259" key="8">
    <source>
        <dbReference type="Pfam" id="PF20684"/>
    </source>
</evidence>
<feature type="transmembrane region" description="Helical" evidence="7">
    <location>
        <begin position="259"/>
        <end position="279"/>
    </location>
</feature>
<dbReference type="EMBL" id="MU857777">
    <property type="protein sequence ID" value="KAK4243840.1"/>
    <property type="molecule type" value="Genomic_DNA"/>
</dbReference>
<evidence type="ECO:0000313" key="9">
    <source>
        <dbReference type="EMBL" id="KAK4243840.1"/>
    </source>
</evidence>
<evidence type="ECO:0000256" key="3">
    <source>
        <dbReference type="ARBA" id="ARBA00022989"/>
    </source>
</evidence>
<evidence type="ECO:0000256" key="4">
    <source>
        <dbReference type="ARBA" id="ARBA00023136"/>
    </source>
</evidence>
<sequence>MATSKVVDTRANQGPDVFTLPPSTDFGPQFNSTIWLLTALSSAFLALRVYCKFKRHRGLWWDDYLLIGSWLALVADCAFISASITLGLGRPLTQFNFANLGDFLLFSNFAGSFSILAALWSKTSFAVTVLRISTGWIRAFVWFIIITVNACLGVAIAITWAQCMPIEKVWHPYLEGTCWPKIVQIRYNIFTAVYSGAMDIVLAILPWKIIWTLTMNRKEKVGVMVAMSMGIFAGITSIVKITQLPSISNATFTEATTQLVILAAAESAITIVAASIPILRALVRDSGMRPPPDPPSFYHPLESTTSASVNGGGDADGMAHWSSMYAGTPGERGTGRSHVVISSAGRSGHRRRSGSRRDQSRSRSRSRSTTSSSGWSKEVQLHHHHPPHQHQHHRTQSPLGGRELSGLSVLAFAGGDRPSTATGSADRSLSDPSSSVPGNTINTDSKESSLPDMVELPPSPPPGKIVTTEEVVVEYAKYMNSEYPVGGRQGQR</sequence>
<feature type="compositionally biased region" description="Low complexity" evidence="6">
    <location>
        <begin position="424"/>
        <end position="435"/>
    </location>
</feature>
<keyword evidence="2 7" id="KW-0812">Transmembrane</keyword>
<feature type="transmembrane region" description="Helical" evidence="7">
    <location>
        <begin position="140"/>
        <end position="161"/>
    </location>
</feature>
<feature type="transmembrane region" description="Helical" evidence="7">
    <location>
        <begin position="32"/>
        <end position="51"/>
    </location>
</feature>
<dbReference type="PANTHER" id="PTHR33048">
    <property type="entry name" value="PTH11-LIKE INTEGRAL MEMBRANE PROTEIN (AFU_ORTHOLOGUE AFUA_5G11245)"/>
    <property type="match status" value="1"/>
</dbReference>
<dbReference type="Pfam" id="PF20684">
    <property type="entry name" value="Fung_rhodopsin"/>
    <property type="match status" value="1"/>
</dbReference>
<gene>
    <name evidence="9" type="ORF">C7999DRAFT_35821</name>
</gene>
<dbReference type="InterPro" id="IPR052337">
    <property type="entry name" value="SAT4-like"/>
</dbReference>
<dbReference type="Proteomes" id="UP001303647">
    <property type="component" value="Unassembled WGS sequence"/>
</dbReference>
<proteinExistence type="inferred from homology"/>
<keyword evidence="3 7" id="KW-1133">Transmembrane helix</keyword>
<evidence type="ECO:0000256" key="1">
    <source>
        <dbReference type="ARBA" id="ARBA00004141"/>
    </source>
</evidence>
<reference evidence="9" key="1">
    <citation type="journal article" date="2023" name="Mol. Phylogenet. Evol.">
        <title>Genome-scale phylogeny and comparative genomics of the fungal order Sordariales.</title>
        <authorList>
            <person name="Hensen N."/>
            <person name="Bonometti L."/>
            <person name="Westerberg I."/>
            <person name="Brannstrom I.O."/>
            <person name="Guillou S."/>
            <person name="Cros-Aarteil S."/>
            <person name="Calhoun S."/>
            <person name="Haridas S."/>
            <person name="Kuo A."/>
            <person name="Mondo S."/>
            <person name="Pangilinan J."/>
            <person name="Riley R."/>
            <person name="LaButti K."/>
            <person name="Andreopoulos B."/>
            <person name="Lipzen A."/>
            <person name="Chen C."/>
            <person name="Yan M."/>
            <person name="Daum C."/>
            <person name="Ng V."/>
            <person name="Clum A."/>
            <person name="Steindorff A."/>
            <person name="Ohm R.A."/>
            <person name="Martin F."/>
            <person name="Silar P."/>
            <person name="Natvig D.O."/>
            <person name="Lalanne C."/>
            <person name="Gautier V."/>
            <person name="Ament-Velasquez S.L."/>
            <person name="Kruys A."/>
            <person name="Hutchinson M.I."/>
            <person name="Powell A.J."/>
            <person name="Barry K."/>
            <person name="Miller A.N."/>
            <person name="Grigoriev I.V."/>
            <person name="Debuchy R."/>
            <person name="Gladieux P."/>
            <person name="Hiltunen Thoren M."/>
            <person name="Johannesson H."/>
        </authorList>
    </citation>
    <scope>NUCLEOTIDE SEQUENCE</scope>
    <source>
        <strain evidence="9">CBS 359.72</strain>
    </source>
</reference>
<feature type="transmembrane region" description="Helical" evidence="7">
    <location>
        <begin position="100"/>
        <end position="120"/>
    </location>
</feature>
<accession>A0AAN7CKP3</accession>
<evidence type="ECO:0000256" key="6">
    <source>
        <dbReference type="SAM" id="MobiDB-lite"/>
    </source>
</evidence>
<feature type="compositionally biased region" description="Low complexity" evidence="6">
    <location>
        <begin position="367"/>
        <end position="376"/>
    </location>
</feature>
<dbReference type="GO" id="GO:0016020">
    <property type="term" value="C:membrane"/>
    <property type="evidence" value="ECO:0007669"/>
    <property type="project" value="UniProtKB-SubCell"/>
</dbReference>
<feature type="compositionally biased region" description="Basic residues" evidence="6">
    <location>
        <begin position="382"/>
        <end position="395"/>
    </location>
</feature>
<protein>
    <recommendedName>
        <fullName evidence="8">Rhodopsin domain-containing protein</fullName>
    </recommendedName>
</protein>
<reference evidence="9" key="2">
    <citation type="submission" date="2023-05" db="EMBL/GenBank/DDBJ databases">
        <authorList>
            <consortium name="Lawrence Berkeley National Laboratory"/>
            <person name="Steindorff A."/>
            <person name="Hensen N."/>
            <person name="Bonometti L."/>
            <person name="Westerberg I."/>
            <person name="Brannstrom I.O."/>
            <person name="Guillou S."/>
            <person name="Cros-Aarteil S."/>
            <person name="Calhoun S."/>
            <person name="Haridas S."/>
            <person name="Kuo A."/>
            <person name="Mondo S."/>
            <person name="Pangilinan J."/>
            <person name="Riley R."/>
            <person name="Labutti K."/>
            <person name="Andreopoulos B."/>
            <person name="Lipzen A."/>
            <person name="Chen C."/>
            <person name="Yanf M."/>
            <person name="Daum C."/>
            <person name="Ng V."/>
            <person name="Clum A."/>
            <person name="Ohm R."/>
            <person name="Martin F."/>
            <person name="Silar P."/>
            <person name="Natvig D."/>
            <person name="Lalanne C."/>
            <person name="Gautier V."/>
            <person name="Ament-Velasquez S.L."/>
            <person name="Kruys A."/>
            <person name="Hutchinson M.I."/>
            <person name="Powell A.J."/>
            <person name="Barry K."/>
            <person name="Miller A.N."/>
            <person name="Grigoriev I.V."/>
            <person name="Debuchy R."/>
            <person name="Gladieux P."/>
            <person name="Thoren M.H."/>
            <person name="Johannesson H."/>
        </authorList>
    </citation>
    <scope>NUCLEOTIDE SEQUENCE</scope>
    <source>
        <strain evidence="9">CBS 359.72</strain>
    </source>
</reference>
<comment type="caution">
    <text evidence="9">The sequence shown here is derived from an EMBL/GenBank/DDBJ whole genome shotgun (WGS) entry which is preliminary data.</text>
</comment>
<keyword evidence="10" id="KW-1185">Reference proteome</keyword>
<dbReference type="InterPro" id="IPR049326">
    <property type="entry name" value="Rhodopsin_dom_fungi"/>
</dbReference>
<feature type="domain" description="Rhodopsin" evidence="8">
    <location>
        <begin position="47"/>
        <end position="284"/>
    </location>
</feature>
<comment type="similarity">
    <text evidence="5">Belongs to the SAT4 family.</text>
</comment>
<organism evidence="9 10">
    <name type="scientific">Corynascus novoguineensis</name>
    <dbReference type="NCBI Taxonomy" id="1126955"/>
    <lineage>
        <taxon>Eukaryota</taxon>
        <taxon>Fungi</taxon>
        <taxon>Dikarya</taxon>
        <taxon>Ascomycota</taxon>
        <taxon>Pezizomycotina</taxon>
        <taxon>Sordariomycetes</taxon>
        <taxon>Sordariomycetidae</taxon>
        <taxon>Sordariales</taxon>
        <taxon>Chaetomiaceae</taxon>
        <taxon>Corynascus</taxon>
    </lineage>
</organism>
<feature type="region of interest" description="Disordered" evidence="6">
    <location>
        <begin position="290"/>
        <end position="465"/>
    </location>
</feature>
<name>A0AAN7CKP3_9PEZI</name>
<evidence type="ECO:0000313" key="10">
    <source>
        <dbReference type="Proteomes" id="UP001303647"/>
    </source>
</evidence>
<feature type="transmembrane region" description="Helical" evidence="7">
    <location>
        <begin position="221"/>
        <end position="239"/>
    </location>
</feature>
<comment type="subcellular location">
    <subcellularLocation>
        <location evidence="1">Membrane</location>
        <topology evidence="1">Multi-pass membrane protein</topology>
    </subcellularLocation>
</comment>
<evidence type="ECO:0000256" key="7">
    <source>
        <dbReference type="SAM" id="Phobius"/>
    </source>
</evidence>
<evidence type="ECO:0000256" key="5">
    <source>
        <dbReference type="ARBA" id="ARBA00038359"/>
    </source>
</evidence>